<keyword evidence="1" id="KW-0812">Transmembrane</keyword>
<evidence type="ECO:0000313" key="3">
    <source>
        <dbReference type="Proteomes" id="UP000033956"/>
    </source>
</evidence>
<dbReference type="EMBL" id="JYIZ01000048">
    <property type="protein sequence ID" value="KJL39965.1"/>
    <property type="molecule type" value="Genomic_DNA"/>
</dbReference>
<dbReference type="OrthoDB" id="4793644at2"/>
<accession>A0A0M2H5Z8</accession>
<feature type="transmembrane region" description="Helical" evidence="1">
    <location>
        <begin position="21"/>
        <end position="42"/>
    </location>
</feature>
<keyword evidence="3" id="KW-1185">Reference proteome</keyword>
<dbReference type="Pfam" id="PF14155">
    <property type="entry name" value="DUF4307"/>
    <property type="match status" value="1"/>
</dbReference>
<dbReference type="AlphaFoldDB" id="A0A0M2H5Z8"/>
<reference evidence="2 3" key="1">
    <citation type="submission" date="2015-02" db="EMBL/GenBank/DDBJ databases">
        <title>Draft genome sequences of ten Microbacterium spp. with emphasis on heavy metal contaminated environments.</title>
        <authorList>
            <person name="Corretto E."/>
        </authorList>
    </citation>
    <scope>NUCLEOTIDE SEQUENCE [LARGE SCALE GENOMIC DNA]</scope>
    <source>
        <strain evidence="2 3">DSM 12510</strain>
    </source>
</reference>
<protein>
    <submittedName>
        <fullName evidence="2">Uncharacterized protein</fullName>
    </submittedName>
</protein>
<dbReference type="RefSeq" id="WP_045275724.1">
    <property type="nucleotide sequence ID" value="NZ_BAAAUP010000001.1"/>
</dbReference>
<dbReference type="Proteomes" id="UP000033956">
    <property type="component" value="Unassembled WGS sequence"/>
</dbReference>
<evidence type="ECO:0000256" key="1">
    <source>
        <dbReference type="SAM" id="Phobius"/>
    </source>
</evidence>
<dbReference type="InterPro" id="IPR025443">
    <property type="entry name" value="DUF4307"/>
</dbReference>
<evidence type="ECO:0000313" key="2">
    <source>
        <dbReference type="EMBL" id="KJL39965.1"/>
    </source>
</evidence>
<name>A0A0M2H5Z8_9MICO</name>
<gene>
    <name evidence="2" type="ORF">RS81_01785</name>
</gene>
<proteinExistence type="predicted"/>
<dbReference type="PATRIC" id="fig|92835.4.peg.1805"/>
<sequence length="130" mass="13846">MTTQDMLDDRYGRRRSPGRTWAIIGGAVVGVALLGFVAWGVVADSVEAVDADTTGFAVVDQHSVTVNFQFTAPTGRSVACAIEAQDVEHGVVGWKVVEFAASEDHARAFRETIPTTAEATTGFVNACWVT</sequence>
<dbReference type="STRING" id="92835.RS81_01785"/>
<organism evidence="2 3">
    <name type="scientific">Microbacterium terrae</name>
    <dbReference type="NCBI Taxonomy" id="69369"/>
    <lineage>
        <taxon>Bacteria</taxon>
        <taxon>Bacillati</taxon>
        <taxon>Actinomycetota</taxon>
        <taxon>Actinomycetes</taxon>
        <taxon>Micrococcales</taxon>
        <taxon>Microbacteriaceae</taxon>
        <taxon>Microbacterium</taxon>
    </lineage>
</organism>
<keyword evidence="1" id="KW-1133">Transmembrane helix</keyword>
<comment type="caution">
    <text evidence="2">The sequence shown here is derived from an EMBL/GenBank/DDBJ whole genome shotgun (WGS) entry which is preliminary data.</text>
</comment>
<keyword evidence="1" id="KW-0472">Membrane</keyword>